<keyword evidence="3" id="KW-0157">Chromophore</keyword>
<feature type="compositionally biased region" description="Polar residues" evidence="4">
    <location>
        <begin position="18"/>
        <end position="29"/>
    </location>
</feature>
<dbReference type="AlphaFoldDB" id="A0A4S8R8Y1"/>
<keyword evidence="2" id="KW-0288">FMN</keyword>
<feature type="region of interest" description="Disordered" evidence="4">
    <location>
        <begin position="1"/>
        <end position="102"/>
    </location>
</feature>
<comment type="caution">
    <text evidence="6">The sequence shown here is derived from an EMBL/GenBank/DDBJ whole genome shotgun (WGS) entry which is preliminary data.</text>
</comment>
<dbReference type="Pfam" id="PF00615">
    <property type="entry name" value="RGS"/>
    <property type="match status" value="1"/>
</dbReference>
<dbReference type="InterPro" id="IPR044926">
    <property type="entry name" value="RGS_subdomain_2"/>
</dbReference>
<evidence type="ECO:0000313" key="7">
    <source>
        <dbReference type="Proteomes" id="UP000308671"/>
    </source>
</evidence>
<dbReference type="SMART" id="SM00315">
    <property type="entry name" value="RGS"/>
    <property type="match status" value="1"/>
</dbReference>
<dbReference type="Gene3D" id="1.10.167.10">
    <property type="entry name" value="Regulator of G-protein Signalling 4, domain 2"/>
    <property type="match status" value="1"/>
</dbReference>
<dbReference type="PRINTS" id="PR01301">
    <property type="entry name" value="RGSPROTEIN"/>
</dbReference>
<evidence type="ECO:0000313" key="6">
    <source>
        <dbReference type="EMBL" id="THV53452.1"/>
    </source>
</evidence>
<reference evidence="6 7" key="1">
    <citation type="submission" date="2017-12" db="EMBL/GenBank/DDBJ databases">
        <title>Comparative genomics of Botrytis spp.</title>
        <authorList>
            <person name="Valero-Jimenez C.A."/>
            <person name="Tapia P."/>
            <person name="Veloso J."/>
            <person name="Silva-Moreno E."/>
            <person name="Staats M."/>
            <person name="Valdes J.H."/>
            <person name="Van Kan J.A.L."/>
        </authorList>
    </citation>
    <scope>NUCLEOTIDE SEQUENCE [LARGE SCALE GENOMIC DNA]</scope>
    <source>
        <strain evidence="6 7">MUCL435</strain>
    </source>
</reference>
<dbReference type="CDD" id="cd00130">
    <property type="entry name" value="PAS"/>
    <property type="match status" value="1"/>
</dbReference>
<keyword evidence="7" id="KW-1185">Reference proteome</keyword>
<feature type="compositionally biased region" description="Basic and acidic residues" evidence="4">
    <location>
        <begin position="1"/>
        <end position="10"/>
    </location>
</feature>
<feature type="compositionally biased region" description="Polar residues" evidence="4">
    <location>
        <begin position="54"/>
        <end position="63"/>
    </location>
</feature>
<dbReference type="PANTHER" id="PTHR47429:SF2">
    <property type="entry name" value="PROTEIN TWIN LOV 1"/>
    <property type="match status" value="1"/>
</dbReference>
<dbReference type="InterPro" id="IPR016137">
    <property type="entry name" value="RGS"/>
</dbReference>
<dbReference type="Gene3D" id="3.30.450.20">
    <property type="entry name" value="PAS domain"/>
    <property type="match status" value="1"/>
</dbReference>
<evidence type="ECO:0000256" key="4">
    <source>
        <dbReference type="SAM" id="MobiDB-lite"/>
    </source>
</evidence>
<dbReference type="OrthoDB" id="447251at2759"/>
<evidence type="ECO:0000256" key="1">
    <source>
        <dbReference type="ARBA" id="ARBA00022630"/>
    </source>
</evidence>
<name>A0A4S8R8Y1_9HELO</name>
<evidence type="ECO:0000259" key="5">
    <source>
        <dbReference type="PROSITE" id="PS50132"/>
    </source>
</evidence>
<proteinExistence type="predicted"/>
<protein>
    <recommendedName>
        <fullName evidence="5">RGS domain-containing protein</fullName>
    </recommendedName>
</protein>
<evidence type="ECO:0000256" key="3">
    <source>
        <dbReference type="ARBA" id="ARBA00022991"/>
    </source>
</evidence>
<dbReference type="CDD" id="cd08734">
    <property type="entry name" value="RGS-like_1"/>
    <property type="match status" value="1"/>
</dbReference>
<accession>A0A4S8R8Y1</accession>
<dbReference type="Proteomes" id="UP000308671">
    <property type="component" value="Unassembled WGS sequence"/>
</dbReference>
<evidence type="ECO:0000256" key="2">
    <source>
        <dbReference type="ARBA" id="ARBA00022643"/>
    </source>
</evidence>
<feature type="compositionally biased region" description="Low complexity" evidence="4">
    <location>
        <begin position="75"/>
        <end position="97"/>
    </location>
</feature>
<sequence>MTDAIDHYYQSRDGPPSKSFTSESDSYNKTAPLPPLSTNHERARTPSSKRVPITPNSAKSTSESPRRITFSRDAGSSTKGSTGTSPSNKGSVSSRNGSSGGNGMGLSSAGNFADFFSSEVFYIVLHNPTTAHRFLKFCQSRACAENLEFLQKIDEYNRLIDEATRLLSTIYSTFVSSEAPKQINISNSHARRLSHDIKSATNNILPGLEDIFNASQEQIEKLLASDLYPRFVKHQVTASATMALANDKERYPGLGDCFCLTDPRRADNPIVFASDGFVSVTGYSRSDIIPRNCRFLQGSFTDRQATKRLRTSIDNCEETVELLLNYRKNGDPFWNLLYVSPLLDGNGDVKFFLGGQINCSTTIHSRTDVLRILSLNDEDTGSFIEGSSKAPSVRSKESNSPSNCGKTSFFKSFKKYKANSVEIRDEAGMEGELIDRIGKLQFKTQVEEFYTAYSKYLVLSYQPQSQNLIVKYFSPGIVDMLNLNLPNGLVAPIVDKDIFKVLTEHSPSSVPRTFKAAVKEGIKAGRAVSVETALMTGIEEIKKSQGIFGGTSANREKGWKKAEEKYICHFTPCKDEMGRVGWVVLTVAPKQERF</sequence>
<organism evidence="6 7">
    <name type="scientific">Botrytis galanthina</name>
    <dbReference type="NCBI Taxonomy" id="278940"/>
    <lineage>
        <taxon>Eukaryota</taxon>
        <taxon>Fungi</taxon>
        <taxon>Dikarya</taxon>
        <taxon>Ascomycota</taxon>
        <taxon>Pezizomycotina</taxon>
        <taxon>Leotiomycetes</taxon>
        <taxon>Helotiales</taxon>
        <taxon>Sclerotiniaceae</taxon>
        <taxon>Botrytis</taxon>
    </lineage>
</organism>
<dbReference type="EMBL" id="PQXL01000050">
    <property type="protein sequence ID" value="THV53452.1"/>
    <property type="molecule type" value="Genomic_DNA"/>
</dbReference>
<dbReference type="NCBIfam" id="TIGR00229">
    <property type="entry name" value="sensory_box"/>
    <property type="match status" value="1"/>
</dbReference>
<dbReference type="PROSITE" id="PS50132">
    <property type="entry name" value="RGS"/>
    <property type="match status" value="1"/>
</dbReference>
<dbReference type="InterPro" id="IPR036305">
    <property type="entry name" value="RGS_sf"/>
</dbReference>
<dbReference type="GO" id="GO:0005634">
    <property type="term" value="C:nucleus"/>
    <property type="evidence" value="ECO:0007669"/>
    <property type="project" value="TreeGrafter"/>
</dbReference>
<dbReference type="SUPFAM" id="SSF55785">
    <property type="entry name" value="PYP-like sensor domain (PAS domain)"/>
    <property type="match status" value="1"/>
</dbReference>
<dbReference type="PANTHER" id="PTHR47429">
    <property type="entry name" value="PROTEIN TWIN LOV 1"/>
    <property type="match status" value="1"/>
</dbReference>
<feature type="domain" description="RGS" evidence="5">
    <location>
        <begin position="120"/>
        <end position="233"/>
    </location>
</feature>
<dbReference type="InterPro" id="IPR035965">
    <property type="entry name" value="PAS-like_dom_sf"/>
</dbReference>
<dbReference type="Pfam" id="PF13426">
    <property type="entry name" value="PAS_9"/>
    <property type="match status" value="1"/>
</dbReference>
<keyword evidence="1" id="KW-0285">Flavoprotein</keyword>
<gene>
    <name evidence="6" type="ORF">BGAL_0050g00190</name>
</gene>
<dbReference type="SUPFAM" id="SSF48097">
    <property type="entry name" value="Regulator of G-protein signaling, RGS"/>
    <property type="match status" value="1"/>
</dbReference>
<dbReference type="InterPro" id="IPR000014">
    <property type="entry name" value="PAS"/>
</dbReference>